<dbReference type="SMART" id="SM00737">
    <property type="entry name" value="ML"/>
    <property type="match status" value="1"/>
</dbReference>
<reference evidence="9 10" key="1">
    <citation type="submission" date="2025-04" db="UniProtKB">
        <authorList>
            <consortium name="RefSeq"/>
        </authorList>
    </citation>
    <scope>IDENTIFICATION</scope>
    <source>
        <tissue evidence="9 10">Muscle</tissue>
    </source>
</reference>
<dbReference type="InterPro" id="IPR003172">
    <property type="entry name" value="ML_dom"/>
</dbReference>
<dbReference type="AlphaFoldDB" id="A0A6J3LNA2"/>
<evidence type="ECO:0000256" key="3">
    <source>
        <dbReference type="ARBA" id="ARBA00022525"/>
    </source>
</evidence>
<proteinExistence type="inferred from homology"/>
<comment type="similarity">
    <text evidence="2">Belongs to the NPC2 family.</text>
</comment>
<keyword evidence="4 6" id="KW-0732">Signal</keyword>
<dbReference type="PANTHER" id="PTHR11306">
    <property type="entry name" value="NIEMANN PICK TYPE C2 PROTEIN NPC2-RELATED"/>
    <property type="match status" value="1"/>
</dbReference>
<evidence type="ECO:0000256" key="2">
    <source>
        <dbReference type="ARBA" id="ARBA00006370"/>
    </source>
</evidence>
<dbReference type="InterPro" id="IPR014756">
    <property type="entry name" value="Ig_E-set"/>
</dbReference>
<dbReference type="GO" id="GO:0005576">
    <property type="term" value="C:extracellular region"/>
    <property type="evidence" value="ECO:0007669"/>
    <property type="project" value="UniProtKB-SubCell"/>
</dbReference>
<dbReference type="RefSeq" id="XP_033366888.1">
    <property type="nucleotide sequence ID" value="XM_033510997.1"/>
</dbReference>
<dbReference type="CDD" id="cd00916">
    <property type="entry name" value="Npc2_like"/>
    <property type="match status" value="1"/>
</dbReference>
<dbReference type="InterPro" id="IPR033916">
    <property type="entry name" value="ML_Npc2-like"/>
</dbReference>
<evidence type="ECO:0000256" key="4">
    <source>
        <dbReference type="ARBA" id="ARBA00022729"/>
    </source>
</evidence>
<sequence>MYRRIAVILVLCYLSFSPTCQALDIDDCGSKVGKFTSVTLDCDMNKSVCDLIPNTNATINIDFTVDKDVSKVNAVVHGIVMDVPIPFPLPNADACQAPDSGIKCPLKKGDATFHYKNTLLVLKSYPKVSVTVKWQLKDENNEDIICILIPARIK</sequence>
<dbReference type="GO" id="GO:0032367">
    <property type="term" value="P:intracellular cholesterol transport"/>
    <property type="evidence" value="ECO:0007669"/>
    <property type="project" value="InterPro"/>
</dbReference>
<feature type="signal peptide" evidence="6">
    <location>
        <begin position="1"/>
        <end position="22"/>
    </location>
</feature>
<evidence type="ECO:0000256" key="1">
    <source>
        <dbReference type="ARBA" id="ARBA00004613"/>
    </source>
</evidence>
<keyword evidence="3" id="KW-0964">Secreted</keyword>
<gene>
    <name evidence="9 10" type="primary">LOC117243477</name>
</gene>
<feature type="domain" description="MD-2-related lipid-recognition" evidence="7">
    <location>
        <begin position="25"/>
        <end position="151"/>
    </location>
</feature>
<evidence type="ECO:0000313" key="9">
    <source>
        <dbReference type="RefSeq" id="XP_033366887.1"/>
    </source>
</evidence>
<dbReference type="RefSeq" id="XP_033366887.1">
    <property type="nucleotide sequence ID" value="XM_033510996.1"/>
</dbReference>
<name>A0A6J3LNA2_9HYME</name>
<dbReference type="Gene3D" id="2.60.40.770">
    <property type="match status" value="1"/>
</dbReference>
<evidence type="ECO:0000313" key="8">
    <source>
        <dbReference type="Proteomes" id="UP000504631"/>
    </source>
</evidence>
<evidence type="ECO:0000256" key="6">
    <source>
        <dbReference type="SAM" id="SignalP"/>
    </source>
</evidence>
<dbReference type="Pfam" id="PF02221">
    <property type="entry name" value="E1_DerP2_DerF2"/>
    <property type="match status" value="1"/>
</dbReference>
<dbReference type="FunFam" id="2.60.40.770:FF:000001">
    <property type="entry name" value="NPC intracellular cholesterol transporter 2"/>
    <property type="match status" value="1"/>
</dbReference>
<dbReference type="GeneID" id="117243477"/>
<evidence type="ECO:0000256" key="5">
    <source>
        <dbReference type="ARBA" id="ARBA00023157"/>
    </source>
</evidence>
<dbReference type="PANTHER" id="PTHR11306:SF36">
    <property type="entry name" value="NIEMANN-PICK TYPE C-2C-RELATED"/>
    <property type="match status" value="1"/>
</dbReference>
<dbReference type="GO" id="GO:0032934">
    <property type="term" value="F:sterol binding"/>
    <property type="evidence" value="ECO:0007669"/>
    <property type="project" value="InterPro"/>
</dbReference>
<dbReference type="Proteomes" id="UP000504631">
    <property type="component" value="Unplaced"/>
</dbReference>
<keyword evidence="5" id="KW-1015">Disulfide bond</keyword>
<dbReference type="InterPro" id="IPR039670">
    <property type="entry name" value="NPC2-like"/>
</dbReference>
<feature type="chain" id="PRO_5044643993" evidence="6">
    <location>
        <begin position="23"/>
        <end position="154"/>
    </location>
</feature>
<evidence type="ECO:0000313" key="10">
    <source>
        <dbReference type="RefSeq" id="XP_033366888.1"/>
    </source>
</evidence>
<dbReference type="SUPFAM" id="SSF81296">
    <property type="entry name" value="E set domains"/>
    <property type="match status" value="1"/>
</dbReference>
<protein>
    <submittedName>
        <fullName evidence="9 10">NPC intracellular cholesterol transporter 2 homolog a-like</fullName>
    </submittedName>
</protein>
<comment type="subcellular location">
    <subcellularLocation>
        <location evidence="1">Secreted</location>
    </subcellularLocation>
</comment>
<keyword evidence="8" id="KW-1185">Reference proteome</keyword>
<dbReference type="KEGG" id="bvk:117243477"/>
<accession>A0A6J3LNA2</accession>
<organism evidence="8 9">
    <name type="scientific">Bombus vosnesenskii</name>
    <dbReference type="NCBI Taxonomy" id="207650"/>
    <lineage>
        <taxon>Eukaryota</taxon>
        <taxon>Metazoa</taxon>
        <taxon>Ecdysozoa</taxon>
        <taxon>Arthropoda</taxon>
        <taxon>Hexapoda</taxon>
        <taxon>Insecta</taxon>
        <taxon>Pterygota</taxon>
        <taxon>Neoptera</taxon>
        <taxon>Endopterygota</taxon>
        <taxon>Hymenoptera</taxon>
        <taxon>Apocrita</taxon>
        <taxon>Aculeata</taxon>
        <taxon>Apoidea</taxon>
        <taxon>Anthophila</taxon>
        <taxon>Apidae</taxon>
        <taxon>Bombus</taxon>
        <taxon>Pyrobombus</taxon>
    </lineage>
</organism>
<evidence type="ECO:0000259" key="7">
    <source>
        <dbReference type="SMART" id="SM00737"/>
    </source>
</evidence>